<dbReference type="GO" id="GO:0004645">
    <property type="term" value="F:1,4-alpha-oligoglucan phosphorylase activity"/>
    <property type="evidence" value="ECO:0007669"/>
    <property type="project" value="InterPro"/>
</dbReference>
<name>A0A1I8HVY2_9PLAT</name>
<accession>A0A1I8HVY2</accession>
<keyword evidence="8" id="KW-1185">Reference proteome</keyword>
<dbReference type="WBParaSite" id="maker-uti_cns_0008285-snap-gene-0.9-mRNA-1">
    <property type="protein sequence ID" value="maker-uti_cns_0008285-snap-gene-0.9-mRNA-1"/>
    <property type="gene ID" value="maker-uti_cns_0008285-snap-gene-0.9"/>
</dbReference>
<evidence type="ECO:0000259" key="7">
    <source>
        <dbReference type="Pfam" id="PF13843"/>
    </source>
</evidence>
<keyword evidence="3" id="KW-0328">Glycosyltransferase</keyword>
<dbReference type="Gene3D" id="3.40.1030.10">
    <property type="entry name" value="Nucleoside phosphorylase/phosphoribosyltransferase catalytic domain"/>
    <property type="match status" value="1"/>
</dbReference>
<dbReference type="GO" id="GO:0006206">
    <property type="term" value="P:pyrimidine nucleobase metabolic process"/>
    <property type="evidence" value="ECO:0007669"/>
    <property type="project" value="InterPro"/>
</dbReference>
<dbReference type="Pfam" id="PF13843">
    <property type="entry name" value="DDE_Tnp_1_7"/>
    <property type="match status" value="1"/>
</dbReference>
<evidence type="ECO:0000256" key="4">
    <source>
        <dbReference type="ARBA" id="ARBA00022679"/>
    </source>
</evidence>
<reference evidence="9" key="1">
    <citation type="submission" date="2016-11" db="UniProtKB">
        <authorList>
            <consortium name="WormBaseParasite"/>
        </authorList>
    </citation>
    <scope>IDENTIFICATION</scope>
</reference>
<sequence length="842" mass="92391">MLLLDFSELLEKKLSGERWSEEDVKLLVRLVSSGRLSGQQIGAVLMLIFTKGMDAEEIVQLTSAMTASGETLSWPDSLRPLVVDKHSTGGVGDMVSPPMVASLTALGLKLPMISGRSLGHTGGTIDKMESIPGFNASLTAEQMRGAVMSDVGGFIAGQTEAMVPADRVLYAARSETATIRSVPLITSSILSKKAAEGISALVMDVKFGRAAFMTTFEEARILAESIEQTGRGYGMKVIVFITEMERPLARCIGNAVEVAEALQVLNGGDAASAGLRELVARQSGCLLRLTGKVATDEAGAAAVRNSWSDGSALKAMRRILVNQGVSEALADKLCERGQFSVQEYLSRMGREPLSVTQLSSPASGFVSDIDALSLAKICHQLSRPERLGGKLDHSTGLELLVVKGDAVKQANGALRKSSSNPQWENQAIEDLLLALSMAQKDAVDFLDDSPALTSDNSASEYASIDGEVDEEDGQSDVEGSQVEEALIENGWNFVQEGEDSRLRDAPEFLGVPGLNPDLLAQAPENTMTRIEFFLQHFITSDLVSAIRFWTNARADFELQNIATEADGPLPPLLSSWRQCTENEVRKCLAIVLYMGLVKKPELHMYWSTGDFYGGEYFQKEHCLGRDRFIQLLSFLRFYDCTAVNNHQDSLKKIRPFLDIARGICQANYCPNQDVSVDEELVMYKGRLIFRQFMPNKRARFGIKVYCLTEASTGFLWNFRVHAVKQDNDRFGEGVNCGNLSFSEKIVVELSKDLLGLDYRIYCDSWFTSLRLAQFLLERNTMLTGTVRVDRGIPNELKVLALQPISHSHMRRGDVLAVKLVDRKASGRKTVYLLDTHGVAGST</sequence>
<evidence type="ECO:0000256" key="2">
    <source>
        <dbReference type="ARBA" id="ARBA00011738"/>
    </source>
</evidence>
<dbReference type="GO" id="GO:0006213">
    <property type="term" value="P:pyrimidine nucleoside metabolic process"/>
    <property type="evidence" value="ECO:0007669"/>
    <property type="project" value="InterPro"/>
</dbReference>
<dbReference type="InterPro" id="IPR017459">
    <property type="entry name" value="Glycosyl_Trfase_fam3_N_dom"/>
</dbReference>
<dbReference type="InterPro" id="IPR036566">
    <property type="entry name" value="PYNP-like_C_sf"/>
</dbReference>
<evidence type="ECO:0000259" key="5">
    <source>
        <dbReference type="Pfam" id="PF00591"/>
    </source>
</evidence>
<proteinExistence type="inferred from homology"/>
<dbReference type="SUPFAM" id="SSF47648">
    <property type="entry name" value="Nucleoside phosphorylase/phosphoribosyltransferase N-terminal domain"/>
    <property type="match status" value="1"/>
</dbReference>
<feature type="domain" description="Glycosyl transferase family 3 N-terminal" evidence="6">
    <location>
        <begin position="8"/>
        <end position="69"/>
    </location>
</feature>
<evidence type="ECO:0000256" key="1">
    <source>
        <dbReference type="ARBA" id="ARBA00006915"/>
    </source>
</evidence>
<dbReference type="NCBIfam" id="NF004490">
    <property type="entry name" value="PRK05820.1"/>
    <property type="match status" value="1"/>
</dbReference>
<evidence type="ECO:0000313" key="9">
    <source>
        <dbReference type="WBParaSite" id="maker-uti_cns_0008285-snap-gene-0.9-mRNA-1"/>
    </source>
</evidence>
<dbReference type="InterPro" id="IPR035902">
    <property type="entry name" value="Nuc_phospho_transferase"/>
</dbReference>
<dbReference type="GO" id="GO:0005829">
    <property type="term" value="C:cytosol"/>
    <property type="evidence" value="ECO:0007669"/>
    <property type="project" value="TreeGrafter"/>
</dbReference>
<keyword evidence="4" id="KW-0808">Transferase</keyword>
<dbReference type="Gene3D" id="1.20.970.10">
    <property type="entry name" value="Transferase, Pyrimidine Nucleoside Phosphorylase, Chain C"/>
    <property type="match status" value="1"/>
</dbReference>
<dbReference type="PANTHER" id="PTHR10515">
    <property type="entry name" value="THYMIDINE PHOSPHORYLASE"/>
    <property type="match status" value="1"/>
</dbReference>
<evidence type="ECO:0000313" key="8">
    <source>
        <dbReference type="Proteomes" id="UP000095280"/>
    </source>
</evidence>
<dbReference type="Pfam" id="PF00591">
    <property type="entry name" value="Glycos_transf_3"/>
    <property type="match status" value="1"/>
</dbReference>
<dbReference type="Pfam" id="PF02885">
    <property type="entry name" value="Glycos_trans_3N"/>
    <property type="match status" value="1"/>
</dbReference>
<organism evidence="8 9">
    <name type="scientific">Macrostomum lignano</name>
    <dbReference type="NCBI Taxonomy" id="282301"/>
    <lineage>
        <taxon>Eukaryota</taxon>
        <taxon>Metazoa</taxon>
        <taxon>Spiralia</taxon>
        <taxon>Lophotrochozoa</taxon>
        <taxon>Platyhelminthes</taxon>
        <taxon>Rhabditophora</taxon>
        <taxon>Macrostomorpha</taxon>
        <taxon>Macrostomida</taxon>
        <taxon>Macrostomidae</taxon>
        <taxon>Macrostomum</taxon>
    </lineage>
</organism>
<dbReference type="InterPro" id="IPR000312">
    <property type="entry name" value="Glycosyl_Trfase_fam3"/>
</dbReference>
<dbReference type="GO" id="GO:0016763">
    <property type="term" value="F:pentosyltransferase activity"/>
    <property type="evidence" value="ECO:0007669"/>
    <property type="project" value="InterPro"/>
</dbReference>
<protein>
    <submittedName>
        <fullName evidence="9">Thymidine phosphorylase</fullName>
    </submittedName>
</protein>
<dbReference type="PANTHER" id="PTHR10515:SF0">
    <property type="entry name" value="THYMIDINE PHOSPHORYLASE"/>
    <property type="match status" value="1"/>
</dbReference>
<evidence type="ECO:0000256" key="3">
    <source>
        <dbReference type="ARBA" id="ARBA00022676"/>
    </source>
</evidence>
<feature type="domain" description="PiggyBac transposable element-derived protein" evidence="7">
    <location>
        <begin position="534"/>
        <end position="816"/>
    </location>
</feature>
<dbReference type="AlphaFoldDB" id="A0A1I8HVY2"/>
<dbReference type="SUPFAM" id="SSF52418">
    <property type="entry name" value="Nucleoside phosphorylase/phosphoribosyltransferase catalytic domain"/>
    <property type="match status" value="1"/>
</dbReference>
<dbReference type="Proteomes" id="UP000095280">
    <property type="component" value="Unplaced"/>
</dbReference>
<evidence type="ECO:0000259" key="6">
    <source>
        <dbReference type="Pfam" id="PF02885"/>
    </source>
</evidence>
<dbReference type="InterPro" id="IPR000053">
    <property type="entry name" value="Thymidine/pyrmidine_PPase"/>
</dbReference>
<dbReference type="Gene3D" id="3.90.1170.30">
    <property type="entry name" value="Pyrimidine nucleoside phosphorylase-like, C-terminal domain"/>
    <property type="match status" value="1"/>
</dbReference>
<comment type="subunit">
    <text evidence="2">Homodimer.</text>
</comment>
<comment type="similarity">
    <text evidence="1">Belongs to the thymidine/pyrimidine-nucleoside phosphorylase family.</text>
</comment>
<dbReference type="InterPro" id="IPR036320">
    <property type="entry name" value="Glycosyl_Trfase_fam3_N_dom_sf"/>
</dbReference>
<feature type="domain" description="Glycosyl transferase family 3" evidence="5">
    <location>
        <begin position="81"/>
        <end position="313"/>
    </location>
</feature>
<dbReference type="InterPro" id="IPR029526">
    <property type="entry name" value="PGBD"/>
</dbReference>
<dbReference type="FunFam" id="3.40.1030.10:FF:000003">
    <property type="entry name" value="Pyrimidine-nucleoside phosphorylase"/>
    <property type="match status" value="1"/>
</dbReference>